<gene>
    <name evidence="5" type="primary">traA</name>
    <name evidence="5" type="ORF">PNK_p0014</name>
</gene>
<feature type="coiled-coil region" evidence="3">
    <location>
        <begin position="344"/>
        <end position="371"/>
    </location>
</feature>
<dbReference type="Gene3D" id="2.30.30.940">
    <property type="match status" value="1"/>
</dbReference>
<dbReference type="RefSeq" id="WP_059062465.1">
    <property type="nucleotide sequence ID" value="NZ_LN879503.1"/>
</dbReference>
<evidence type="ECO:0000313" key="5">
    <source>
        <dbReference type="EMBL" id="CUI18068.1"/>
    </source>
</evidence>
<dbReference type="Gene3D" id="3.40.50.300">
    <property type="entry name" value="P-loop containing nucleotide triphosphate hydrolases"/>
    <property type="match status" value="2"/>
</dbReference>
<evidence type="ECO:0000256" key="2">
    <source>
        <dbReference type="ARBA" id="ARBA00022971"/>
    </source>
</evidence>
<reference evidence="6" key="1">
    <citation type="submission" date="2015-09" db="EMBL/GenBank/DDBJ databases">
        <authorList>
            <person name="Bertelli C."/>
        </authorList>
    </citation>
    <scope>NUCLEOTIDE SEQUENCE [LARGE SCALE GENOMIC DNA]</scope>
    <source>
        <strain evidence="6">KNic</strain>
        <plasmid evidence="6">pPNK</plasmid>
    </source>
</reference>
<dbReference type="Gene3D" id="3.30.930.30">
    <property type="match status" value="1"/>
</dbReference>
<dbReference type="EMBL" id="LN879503">
    <property type="protein sequence ID" value="CUI18068.1"/>
    <property type="molecule type" value="Genomic_DNA"/>
</dbReference>
<dbReference type="PATRIC" id="fig|389348.3.peg.2771"/>
<keyword evidence="2" id="KW-0184">Conjugation</keyword>
<evidence type="ECO:0000256" key="1">
    <source>
        <dbReference type="ARBA" id="ARBA00010873"/>
    </source>
</evidence>
<keyword evidence="3" id="KW-0175">Coiled coil</keyword>
<dbReference type="Pfam" id="PF13604">
    <property type="entry name" value="AAA_30"/>
    <property type="match status" value="1"/>
</dbReference>
<dbReference type="CDD" id="cd01029">
    <property type="entry name" value="TOPRIM_primases"/>
    <property type="match status" value="1"/>
</dbReference>
<keyword evidence="6" id="KW-1185">Reference proteome</keyword>
<feature type="domain" description="MobA/MobL protein" evidence="4">
    <location>
        <begin position="18"/>
        <end position="236"/>
    </location>
</feature>
<sequence>MAIGFARLEFVKRSAGKNACAKAAYNGREQIHFNGTSFSPPMTYDWSFKEKPVYHDILLPKGADPSFKNGKNLWNLVEKKENRINSQVALEMVIALPDDKAISIEDRIELIQTFIEEHLVSKGLAVQVDIHQPEKLKSYSSKTLDVEDLEHNWHAHLLITTRRFDESGLDFEDHKARDLMPAMRTVNSNELSIVQRANAVVVNGVNWGALWTQFQNKFFESKGLDLRVDENGIVSQTHLGPVRMRRRAFDLEEENKLLIALNQEESKDSSAILKKITETRSVFNFSDVERFIQKNVPFDSRDVIRQSFWEQNEIVPLIDSKTQNSTGQFSTRSIIEEEKLILRLADSIQEKKALNLRNKQLEDEASELNSEQLDAFRSIIKGKRLSCIEGHAGTGKSYLLGALKNVYEKESYLVRALGPDDATAQVLKEKGFSSIDNVYRFLFLEHHKKIEVKKNEVWIVDETSKLANRPLSELLKLAKKHDAQLVFAGCTSQLPSVERGGLFTAFCERYGAEELVEIQRQKQLDQRSMAQSLASGQMAAAIDKLVSFGEIKWQETKQESIESLVKAWASDQTAFPNQSFLILAHSNSEVRILNEMARLYRKEKGELSDEEFACQTSAGKIYVSVGDKLEFRKKDNQLGVVNGTVATLVDVSNSQFTVYISDQNRRMTFNPEEYNSFQLGYATTYFRSQGQTVDRAYVLHSPQMNKEKFYVGLTRHVHKATLFVSSDETSCLADLKKQAFRKDKRENTLNFTTEEQIGERQSAMQRQQRILDLKHSSSVVSKVKGHSLGLWDSLKSSISSHYQRSKDLKPKEEFFNPKIDKSISKGLVVKIDDQHKDYSVIKSEVGSSFKEMLSRNSQSQEEVQPATKKDLGVKWQGLDDKGSSLLKGYYSALNQSSALYTLVRSDMTGKDFKTSSHFNEWQKSCVHRNAQAFEVMKTIPKHFVQQAMGGDAFQILQDRASKYESYNSQKQADAVSISDKVREKLDHFLYRLFPDGPTGRDAKGLRFGSKHALSVICKGDEAGCYYDFEKGEGGGPVKLVQHVLSMSREDALKWINEVVDDQTNMRVPSQYHFKGSDKHTGEWQSLKPFNETAPDLEKISPYFNKTYNEVARHAYRDQNGDLLFYTLRLVKKSNPSEKMVLPLTYGQWNGSNEASWCLKAHQADKRSLYKLELINDYPKAKILVVEGEKTADAAQKLYSKESMICVSWQGGSGAVAKADWSSLFGRDIVIWPDNDKAGFKAAESIVSELRKTGVKSIKVVNQEELSNKFPDKWDLADPLPNGMKDQDVHNLISFSREKTIGIGQLTSKTLDKSQALEILWRVEERLWSSLEQSYEERIWDLKHEIYKEFSRLVSHQQVLEAKIQSECQNPELSRRISFQLVLEEAHKGKNGLSIDAMKQILTHGNFNLSKDHIEELDKLIASALSLGMSSESIKKEITSKSIDISNKPAIDSFKAQKTLDNDISI</sequence>
<dbReference type="Pfam" id="PF03389">
    <property type="entry name" value="MobA_MobL"/>
    <property type="match status" value="1"/>
</dbReference>
<dbReference type="InParanoid" id="A0A0U5JGX9"/>
<dbReference type="KEGG" id="pnl:PNK_p0014"/>
<evidence type="ECO:0000313" key="6">
    <source>
        <dbReference type="Proteomes" id="UP000069902"/>
    </source>
</evidence>
<organism evidence="5 6">
    <name type="scientific">Candidatus Protochlamydia naegleriophila</name>
    <dbReference type="NCBI Taxonomy" id="389348"/>
    <lineage>
        <taxon>Bacteria</taxon>
        <taxon>Pseudomonadati</taxon>
        <taxon>Chlamydiota</taxon>
        <taxon>Chlamydiia</taxon>
        <taxon>Parachlamydiales</taxon>
        <taxon>Parachlamydiaceae</taxon>
        <taxon>Candidatus Protochlamydia</taxon>
    </lineage>
</organism>
<evidence type="ECO:0000256" key="3">
    <source>
        <dbReference type="SAM" id="Coils"/>
    </source>
</evidence>
<protein>
    <submittedName>
        <fullName evidence="5">Ti-type conjugal transfer relaxase TraA</fullName>
    </submittedName>
</protein>
<evidence type="ECO:0000259" key="4">
    <source>
        <dbReference type="Pfam" id="PF03389"/>
    </source>
</evidence>
<dbReference type="Gene3D" id="3.40.1360.10">
    <property type="match status" value="1"/>
</dbReference>
<dbReference type="InterPro" id="IPR005053">
    <property type="entry name" value="MobA_MobL"/>
</dbReference>
<geneLocation type="plasmid" evidence="6">
    <name>pPNK</name>
</geneLocation>
<dbReference type="InterPro" id="IPR034154">
    <property type="entry name" value="TOPRIM_DnaG/twinkle"/>
</dbReference>
<name>A0A0U5JGX9_9BACT</name>
<comment type="similarity">
    <text evidence="1">Belongs to the MobA/MobL family.</text>
</comment>
<dbReference type="SUPFAM" id="SSF52540">
    <property type="entry name" value="P-loop containing nucleoside triphosphate hydrolases"/>
    <property type="match status" value="2"/>
</dbReference>
<accession>A0A0U5JGX9</accession>
<dbReference type="InterPro" id="IPR027417">
    <property type="entry name" value="P-loop_NTPase"/>
</dbReference>
<dbReference type="CDD" id="cd18809">
    <property type="entry name" value="SF1_C_RecD"/>
    <property type="match status" value="1"/>
</dbReference>
<proteinExistence type="inferred from homology"/>
<dbReference type="Proteomes" id="UP000069902">
    <property type="component" value="Plasmid pPNK"/>
</dbReference>